<dbReference type="EMBL" id="DXAQ01000007">
    <property type="protein sequence ID" value="HIZ88397.1"/>
    <property type="molecule type" value="Genomic_DNA"/>
</dbReference>
<feature type="region of interest" description="Disordered" evidence="1">
    <location>
        <begin position="1"/>
        <end position="27"/>
    </location>
</feature>
<organism evidence="3 4">
    <name type="scientific">Candidatus Mucispirillum faecigallinarum</name>
    <dbReference type="NCBI Taxonomy" id="2838699"/>
    <lineage>
        <taxon>Bacteria</taxon>
        <taxon>Pseudomonadati</taxon>
        <taxon>Deferribacterota</taxon>
        <taxon>Deferribacteres</taxon>
        <taxon>Deferribacterales</taxon>
        <taxon>Mucispirillaceae</taxon>
        <taxon>Mucispirillum</taxon>
    </lineage>
</organism>
<dbReference type="SUPFAM" id="SSF88713">
    <property type="entry name" value="Glycoside hydrolase/deacetylase"/>
    <property type="match status" value="1"/>
</dbReference>
<feature type="compositionally biased region" description="Basic and acidic residues" evidence="1">
    <location>
        <begin position="212"/>
        <end position="232"/>
    </location>
</feature>
<evidence type="ECO:0000313" key="3">
    <source>
        <dbReference type="EMBL" id="HIZ88397.1"/>
    </source>
</evidence>
<keyword evidence="2" id="KW-0812">Transmembrane</keyword>
<dbReference type="PANTHER" id="PTHR30105:SF2">
    <property type="entry name" value="DIVERGENT POLYSACCHARIDE DEACETYLASE SUPERFAMILY"/>
    <property type="match status" value="1"/>
</dbReference>
<reference evidence="3" key="1">
    <citation type="journal article" date="2021" name="PeerJ">
        <title>Extensive microbial diversity within the chicken gut microbiome revealed by metagenomics and culture.</title>
        <authorList>
            <person name="Gilroy R."/>
            <person name="Ravi A."/>
            <person name="Getino M."/>
            <person name="Pursley I."/>
            <person name="Horton D.L."/>
            <person name="Alikhan N.F."/>
            <person name="Baker D."/>
            <person name="Gharbi K."/>
            <person name="Hall N."/>
            <person name="Watson M."/>
            <person name="Adriaenssens E.M."/>
            <person name="Foster-Nyarko E."/>
            <person name="Jarju S."/>
            <person name="Secka A."/>
            <person name="Antonio M."/>
            <person name="Oren A."/>
            <person name="Chaudhuri R.R."/>
            <person name="La Ragione R."/>
            <person name="Hildebrand F."/>
            <person name="Pallen M.J."/>
        </authorList>
    </citation>
    <scope>NUCLEOTIDE SEQUENCE</scope>
    <source>
        <strain evidence="3">ChiW4-1371</strain>
    </source>
</reference>
<dbReference type="CDD" id="cd10936">
    <property type="entry name" value="CE4_DAC2"/>
    <property type="match status" value="1"/>
</dbReference>
<protein>
    <submittedName>
        <fullName evidence="3">Divergent polysaccharide deacetylase family protein</fullName>
    </submittedName>
</protein>
<feature type="compositionally biased region" description="Basic and acidic residues" evidence="1">
    <location>
        <begin position="70"/>
        <end position="114"/>
    </location>
</feature>
<feature type="region of interest" description="Disordered" evidence="1">
    <location>
        <begin position="212"/>
        <end position="244"/>
    </location>
</feature>
<evidence type="ECO:0000256" key="2">
    <source>
        <dbReference type="SAM" id="Phobius"/>
    </source>
</evidence>
<gene>
    <name evidence="3" type="ORF">H9804_00490</name>
</gene>
<name>A0A9D2GS62_9BACT</name>
<evidence type="ECO:0000256" key="1">
    <source>
        <dbReference type="SAM" id="MobiDB-lite"/>
    </source>
</evidence>
<feature type="transmembrane region" description="Helical" evidence="2">
    <location>
        <begin position="27"/>
        <end position="50"/>
    </location>
</feature>
<dbReference type="Pfam" id="PF04748">
    <property type="entry name" value="Polysacc_deac_2"/>
    <property type="match status" value="1"/>
</dbReference>
<accession>A0A9D2GS62</accession>
<proteinExistence type="predicted"/>
<evidence type="ECO:0000313" key="4">
    <source>
        <dbReference type="Proteomes" id="UP000824176"/>
    </source>
</evidence>
<dbReference type="PANTHER" id="PTHR30105">
    <property type="entry name" value="UNCHARACTERIZED YIBQ-RELATED"/>
    <property type="match status" value="1"/>
</dbReference>
<reference evidence="3" key="2">
    <citation type="submission" date="2021-04" db="EMBL/GenBank/DDBJ databases">
        <authorList>
            <person name="Gilroy R."/>
        </authorList>
    </citation>
    <scope>NUCLEOTIDE SEQUENCE</scope>
    <source>
        <strain evidence="3">ChiW4-1371</strain>
    </source>
</reference>
<dbReference type="InterPro" id="IPR006837">
    <property type="entry name" value="Divergent_DAC"/>
</dbReference>
<keyword evidence="2" id="KW-0472">Membrane</keyword>
<dbReference type="InterPro" id="IPR011330">
    <property type="entry name" value="Glyco_hydro/deAcase_b/a-brl"/>
</dbReference>
<dbReference type="GO" id="GO:0005975">
    <property type="term" value="P:carbohydrate metabolic process"/>
    <property type="evidence" value="ECO:0007669"/>
    <property type="project" value="InterPro"/>
</dbReference>
<comment type="caution">
    <text evidence="3">The sequence shown here is derived from an EMBL/GenBank/DDBJ whole genome shotgun (WGS) entry which is preliminary data.</text>
</comment>
<feature type="region of interest" description="Disordered" evidence="1">
    <location>
        <begin position="57"/>
        <end position="116"/>
    </location>
</feature>
<dbReference type="Proteomes" id="UP000824176">
    <property type="component" value="Unassembled WGS sequence"/>
</dbReference>
<keyword evidence="2" id="KW-1133">Transmembrane helix</keyword>
<dbReference type="Gene3D" id="3.20.20.370">
    <property type="entry name" value="Glycoside hydrolase/deacetylase"/>
    <property type="match status" value="1"/>
</dbReference>
<dbReference type="AlphaFoldDB" id="A0A9D2GS62"/>
<feature type="compositionally biased region" description="Basic residues" evidence="1">
    <location>
        <begin position="1"/>
        <end position="23"/>
    </location>
</feature>
<sequence length="471" mass="52311">MAARQTNKRPAGKKTTSRRKTSKSKSAGSGLFLGIGLIAVLIALISFSVMSITGDKKQEEEKTVTVIPAKKKEQSEQKEQMAREVPVPKKEPVKKEETKKETAKKDEQKKEKQEAAVNDNTADLIRLVLYDHEISRSSVQERQSKTSAGKDITYFEITCDENMQRGISSAISSILRKNGYKVESSQNKVLGSSSKDEFNIILKAPKKEIVKKEEPKKDTVQQETKKEPKKEQMQQAETTKYPPLPPYTKKTVRIGILLDDGGNSAELAKEYAAINYPVAVAVLPHLEHSRLTAEIAKKAGKTVFLHFPMAPKSYPNTDPGRGAVLPNMPELLITGVVKENFESLGVKVDGFNNHMGSAITEDPHKMAQILNAAKAYTNTFIDSRTTAETKAYAECRKAGYKCGENRLFLDNDNKVESILAKIYEAAEKAKDDGSIIVIGHVRPNTLEALRIALPQLEKLNYKIVDIKKLVK</sequence>